<name>A0A7X2L4Y2_9BACL</name>
<accession>A0A7X2L4Y2</accession>
<evidence type="ECO:0000313" key="3">
    <source>
        <dbReference type="Proteomes" id="UP000463051"/>
    </source>
</evidence>
<dbReference type="Proteomes" id="UP000463051">
    <property type="component" value="Unassembled WGS sequence"/>
</dbReference>
<comment type="caution">
    <text evidence="2">The sequence shown here is derived from an EMBL/GenBank/DDBJ whole genome shotgun (WGS) entry which is preliminary data.</text>
</comment>
<dbReference type="AlphaFoldDB" id="A0A7X2L4Y2"/>
<evidence type="ECO:0000259" key="1">
    <source>
        <dbReference type="Pfam" id="PF11181"/>
    </source>
</evidence>
<dbReference type="Pfam" id="PF11181">
    <property type="entry name" value="YflT"/>
    <property type="match status" value="1"/>
</dbReference>
<dbReference type="EMBL" id="WJXB01000018">
    <property type="protein sequence ID" value="MRN56979.1"/>
    <property type="molecule type" value="Genomic_DNA"/>
</dbReference>
<organism evidence="2 3">
    <name type="scientific">Paenibacillus monticola</name>
    <dbReference type="NCBI Taxonomy" id="2666075"/>
    <lineage>
        <taxon>Bacteria</taxon>
        <taxon>Bacillati</taxon>
        <taxon>Bacillota</taxon>
        <taxon>Bacilli</taxon>
        <taxon>Bacillales</taxon>
        <taxon>Paenibacillaceae</taxon>
        <taxon>Paenibacillus</taxon>
    </lineage>
</organism>
<dbReference type="InterPro" id="IPR025889">
    <property type="entry name" value="GSP17M-like_dom"/>
</dbReference>
<dbReference type="RefSeq" id="WP_154122483.1">
    <property type="nucleotide sequence ID" value="NZ_WJXB01000018.1"/>
</dbReference>
<sequence>MDSINAQSYAKVLENGVQAIEEVKRLGSSGYSKSEIYVISHDEDREGRIVDAAKINEIGLQEEGLFGAIANLFRSRGEALRSKITSLGFSGAEAAFYEKELDSGKVLVIAKKPLF</sequence>
<protein>
    <submittedName>
        <fullName evidence="2">General stress protein</fullName>
    </submittedName>
</protein>
<feature type="domain" description="General stress protein 17M-like" evidence="1">
    <location>
        <begin position="11"/>
        <end position="104"/>
    </location>
</feature>
<proteinExistence type="predicted"/>
<gene>
    <name evidence="2" type="ORF">GJB61_28930</name>
</gene>
<keyword evidence="3" id="KW-1185">Reference proteome</keyword>
<evidence type="ECO:0000313" key="2">
    <source>
        <dbReference type="EMBL" id="MRN56979.1"/>
    </source>
</evidence>
<reference evidence="2 3" key="1">
    <citation type="submission" date="2019-11" db="EMBL/GenBank/DDBJ databases">
        <title>Paenibacillus monticola sp. nov., a novel PGPR strain isolated from mountain sample in China.</title>
        <authorList>
            <person name="Zhao Q."/>
            <person name="Li H.-P."/>
            <person name="Zhang J.-L."/>
        </authorList>
    </citation>
    <scope>NUCLEOTIDE SEQUENCE [LARGE SCALE GENOMIC DNA]</scope>
    <source>
        <strain evidence="2 3">LC-T2</strain>
    </source>
</reference>